<reference evidence="2 3" key="1">
    <citation type="submission" date="2021-03" db="EMBL/GenBank/DDBJ databases">
        <title>Gelidibacter sp. nov., isolated from costal sediment.</title>
        <authorList>
            <person name="Lun K.-Y."/>
        </authorList>
    </citation>
    <scope>NUCLEOTIDE SEQUENCE [LARGE SCALE GENOMIC DNA]</scope>
    <source>
        <strain evidence="2 3">DF109</strain>
    </source>
</reference>
<dbReference type="EMBL" id="JAGEVG010000019">
    <property type="protein sequence ID" value="MBO3099610.1"/>
    <property type="molecule type" value="Genomic_DNA"/>
</dbReference>
<feature type="transmembrane region" description="Helical" evidence="1">
    <location>
        <begin position="69"/>
        <end position="92"/>
    </location>
</feature>
<evidence type="ECO:0000313" key="2">
    <source>
        <dbReference type="EMBL" id="MBO3099610.1"/>
    </source>
</evidence>
<keyword evidence="1" id="KW-0812">Transmembrane</keyword>
<proteinExistence type="predicted"/>
<name>A0ABS3SV81_9FLAO</name>
<feature type="transmembrane region" description="Helical" evidence="1">
    <location>
        <begin position="12"/>
        <end position="32"/>
    </location>
</feature>
<keyword evidence="3" id="KW-1185">Reference proteome</keyword>
<feature type="transmembrane region" description="Helical" evidence="1">
    <location>
        <begin position="44"/>
        <end position="62"/>
    </location>
</feature>
<accession>A0ABS3SV81</accession>
<gene>
    <name evidence="2" type="ORF">J4051_15115</name>
</gene>
<evidence type="ECO:0000313" key="3">
    <source>
        <dbReference type="Proteomes" id="UP000681315"/>
    </source>
</evidence>
<organism evidence="2 3">
    <name type="scientific">Gelidibacter pelagius</name>
    <dbReference type="NCBI Taxonomy" id="2819985"/>
    <lineage>
        <taxon>Bacteria</taxon>
        <taxon>Pseudomonadati</taxon>
        <taxon>Bacteroidota</taxon>
        <taxon>Flavobacteriia</taxon>
        <taxon>Flavobacteriales</taxon>
        <taxon>Flavobacteriaceae</taxon>
        <taxon>Gelidibacter</taxon>
    </lineage>
</organism>
<comment type="caution">
    <text evidence="2">The sequence shown here is derived from an EMBL/GenBank/DDBJ whole genome shotgun (WGS) entry which is preliminary data.</text>
</comment>
<dbReference type="RefSeq" id="WP_208234720.1">
    <property type="nucleotide sequence ID" value="NZ_JAGEVG010000019.1"/>
</dbReference>
<sequence>MTNPHRFRFPKTVVFVITALYLILMLATYFLYFKDPFIDCAKRILVAQSIALIFQLVLNYVNFRSQRKIVILATLFVSATLFSGVLSTFFNLEFMCRYYGF</sequence>
<evidence type="ECO:0000256" key="1">
    <source>
        <dbReference type="SAM" id="Phobius"/>
    </source>
</evidence>
<keyword evidence="1" id="KW-0472">Membrane</keyword>
<dbReference type="Proteomes" id="UP000681315">
    <property type="component" value="Unassembled WGS sequence"/>
</dbReference>
<protein>
    <submittedName>
        <fullName evidence="2">Uncharacterized protein</fullName>
    </submittedName>
</protein>
<keyword evidence="1" id="KW-1133">Transmembrane helix</keyword>